<dbReference type="PANTHER" id="PTHR35866:SF1">
    <property type="entry name" value="YKGJ FAMILY CYSTEINE CLUSTER PROTEIN"/>
    <property type="match status" value="1"/>
</dbReference>
<reference evidence="1 2" key="1">
    <citation type="submission" date="2018-03" db="EMBL/GenBank/DDBJ databases">
        <title>Lachnoclostridium SNUG30386 gen.nov., sp.nov., isolated from human faeces.</title>
        <authorList>
            <person name="Seo B."/>
            <person name="Jeon K."/>
            <person name="Ko G."/>
        </authorList>
    </citation>
    <scope>NUCLEOTIDE SEQUENCE [LARGE SCALE GENOMIC DNA]</scope>
    <source>
        <strain evidence="1 2">SNUG30386</strain>
    </source>
</reference>
<dbReference type="Proteomes" id="UP000241048">
    <property type="component" value="Unassembled WGS sequence"/>
</dbReference>
<organism evidence="1 2">
    <name type="scientific">Clostridium fessum</name>
    <dbReference type="NCBI Taxonomy" id="2126740"/>
    <lineage>
        <taxon>Bacteria</taxon>
        <taxon>Bacillati</taxon>
        <taxon>Bacillota</taxon>
        <taxon>Clostridia</taxon>
        <taxon>Eubacteriales</taxon>
        <taxon>Clostridiaceae</taxon>
        <taxon>Clostridium</taxon>
    </lineage>
</organism>
<evidence type="ECO:0000313" key="2">
    <source>
        <dbReference type="Proteomes" id="UP000241048"/>
    </source>
</evidence>
<name>A0A2T3FKC8_9CLOT</name>
<dbReference type="PANTHER" id="PTHR35866">
    <property type="entry name" value="PUTATIVE-RELATED"/>
    <property type="match status" value="1"/>
</dbReference>
<protein>
    <submittedName>
        <fullName evidence="1">YkgJ family cysteine cluster protein</fullName>
    </submittedName>
</protein>
<proteinExistence type="predicted"/>
<dbReference type="EMBL" id="PYLO01000007">
    <property type="protein sequence ID" value="PST35735.1"/>
    <property type="molecule type" value="Genomic_DNA"/>
</dbReference>
<gene>
    <name evidence="1" type="ORF">C7U56_14680</name>
</gene>
<comment type="caution">
    <text evidence="1">The sequence shown here is derived from an EMBL/GenBank/DDBJ whole genome shotgun (WGS) entry which is preliminary data.</text>
</comment>
<dbReference type="RefSeq" id="WP_107001843.1">
    <property type="nucleotide sequence ID" value="NZ_JAQDBF010000011.1"/>
</dbReference>
<keyword evidence="2" id="KW-1185">Reference proteome</keyword>
<sequence>MERNVTMAEISDGKLYSRDDMVKAGCDDCRGCSACCHGMGNSIVLDPYDVYRLTTLRGDTLEHLLEEKKVEWNVVDGQILPNLALRSGADEACGFLDEAGRCRIHAYRPGICRLFPLGRFYENGSFQYFLQIHECKKENRTKVKVKKWIDTPDLKRYEAYISRWHYFLKDIRKAETEAAQKLLAEPCIGTSEEQEIQKKNRAAAAAGREKRRNLLIMKLFYLLPYDGEKDFYEQFEKRMQMAERSLR</sequence>
<evidence type="ECO:0000313" key="1">
    <source>
        <dbReference type="EMBL" id="PST35735.1"/>
    </source>
</evidence>
<accession>A0A2T3FKC8</accession>
<dbReference type="InterPro" id="IPR005358">
    <property type="entry name" value="Puta_zinc/iron-chelating_dom"/>
</dbReference>
<dbReference type="Pfam" id="PF03692">
    <property type="entry name" value="CxxCxxCC"/>
    <property type="match status" value="1"/>
</dbReference>
<dbReference type="AlphaFoldDB" id="A0A2T3FKC8"/>